<dbReference type="EMBL" id="CAXAMN010001115">
    <property type="protein sequence ID" value="CAK8992693.1"/>
    <property type="molecule type" value="Genomic_DNA"/>
</dbReference>
<evidence type="ECO:0000313" key="1">
    <source>
        <dbReference type="EMBL" id="CAK8992693.1"/>
    </source>
</evidence>
<name>A0ABP0HSB8_9DINO</name>
<proteinExistence type="predicted"/>
<comment type="caution">
    <text evidence="1">The sequence shown here is derived from an EMBL/GenBank/DDBJ whole genome shotgun (WGS) entry which is preliminary data.</text>
</comment>
<dbReference type="Proteomes" id="UP001642484">
    <property type="component" value="Unassembled WGS sequence"/>
</dbReference>
<organism evidence="1 2">
    <name type="scientific">Durusdinium trenchii</name>
    <dbReference type="NCBI Taxonomy" id="1381693"/>
    <lineage>
        <taxon>Eukaryota</taxon>
        <taxon>Sar</taxon>
        <taxon>Alveolata</taxon>
        <taxon>Dinophyceae</taxon>
        <taxon>Suessiales</taxon>
        <taxon>Symbiodiniaceae</taxon>
        <taxon>Durusdinium</taxon>
    </lineage>
</organism>
<protein>
    <submittedName>
        <fullName evidence="1">Uncharacterized protein</fullName>
    </submittedName>
</protein>
<reference evidence="1 2" key="1">
    <citation type="submission" date="2024-02" db="EMBL/GenBank/DDBJ databases">
        <authorList>
            <person name="Chen Y."/>
            <person name="Shah S."/>
            <person name="Dougan E. K."/>
            <person name="Thang M."/>
            <person name="Chan C."/>
        </authorList>
    </citation>
    <scope>NUCLEOTIDE SEQUENCE [LARGE SCALE GENOMIC DNA]</scope>
</reference>
<gene>
    <name evidence="1" type="ORF">CCMP2556_LOCUS2962</name>
</gene>
<evidence type="ECO:0000313" key="2">
    <source>
        <dbReference type="Proteomes" id="UP001642484"/>
    </source>
</evidence>
<keyword evidence="2" id="KW-1185">Reference proteome</keyword>
<accession>A0ABP0HSB8</accession>
<sequence>MPRSVRLDGFTGELSEACGLYTLSYFYNNHFPVYRKDCDSYDLVPVLGNRVTRLQLCLADGWELRKSHDLFKTWKVVAGCLGIFMHSPAGEAYCWWVRSKCRDSIINGIKCEATDEDTMPLRWPMVMTQLDRLPDEHGHEEASSIQCSSCSPKKLAEIDAGHEVGDGNGRDDASLTIDEVQEAPSEIIVEEKAELPQPPKEGKKKKVKKSKAATGTPARSSTSPDADVVGRQADQTRVSDTDAKADEF</sequence>